<dbReference type="Pfam" id="PF01026">
    <property type="entry name" value="TatD_DNase"/>
    <property type="match status" value="1"/>
</dbReference>
<dbReference type="GO" id="GO:0008296">
    <property type="term" value="F:3'-5'-DNA exonuclease activity"/>
    <property type="evidence" value="ECO:0007669"/>
    <property type="project" value="TreeGrafter"/>
</dbReference>
<sequence>MAATNFKIIGKWLKPYTKATINYLYIGGSNLMNLKLICFVVIDIGANLADGVFFGNYRGKQAHPDDFEQILQRSKDAGIVAMMVTGTNLKESQEAIELCRKHDGLYSTVGCHPTRSKEFHNYPSEKGGPSKYFDELLKLIQNNRDKVVAVGECGLDYDRLHFSDKETQRIYFEKQFKLAELSGLPMFLHDRNTGTEFYDMVRANRSKFSTGVVHSFTGTAEEMKSLVDLDLYIGVNGCSLKTDENLKVVSAIPLERLMIETDCPYCEIRPSHAGYKLLSNEADNSGGDGWKIPGLKKKEKWEPTSMVKSRNEPCMIRQVIQVLAKLYGKSEIEVANAAFENTRKVFFSDREEVS</sequence>
<name>A0A9W8DQR6_9FUNG</name>
<accession>A0A9W8DQR6</accession>
<dbReference type="PROSITE" id="PS01091">
    <property type="entry name" value="TATD_3"/>
    <property type="match status" value="1"/>
</dbReference>
<evidence type="ECO:0000256" key="4">
    <source>
        <dbReference type="ARBA" id="ARBA00022801"/>
    </source>
</evidence>
<dbReference type="InterPro" id="IPR001130">
    <property type="entry name" value="TatD-like"/>
</dbReference>
<dbReference type="EMBL" id="JANBPU010000199">
    <property type="protein sequence ID" value="KAJ1914417.1"/>
    <property type="molecule type" value="Genomic_DNA"/>
</dbReference>
<dbReference type="Gene3D" id="3.20.20.140">
    <property type="entry name" value="Metal-dependent hydrolases"/>
    <property type="match status" value="1"/>
</dbReference>
<keyword evidence="4" id="KW-0378">Hydrolase</keyword>
<dbReference type="AlphaFoldDB" id="A0A9W8DQR6"/>
<evidence type="ECO:0000256" key="2">
    <source>
        <dbReference type="ARBA" id="ARBA00022722"/>
    </source>
</evidence>
<dbReference type="InterPro" id="IPR032466">
    <property type="entry name" value="Metal_Hydrolase"/>
</dbReference>
<dbReference type="SUPFAM" id="SSF51556">
    <property type="entry name" value="Metallo-dependent hydrolases"/>
    <property type="match status" value="1"/>
</dbReference>
<keyword evidence="2" id="KW-0540">Nuclease</keyword>
<comment type="similarity">
    <text evidence="1">Belongs to the metallo-dependent hydrolases superfamily. TatD-type hydrolase family.</text>
</comment>
<keyword evidence="3" id="KW-0479">Metal-binding</keyword>
<dbReference type="OrthoDB" id="6079689at2759"/>
<dbReference type="PANTHER" id="PTHR10060">
    <property type="entry name" value="TATD FAMILY DEOXYRIBONUCLEASE"/>
    <property type="match status" value="1"/>
</dbReference>
<protein>
    <recommendedName>
        <fullName evidence="7">TatD related DNase</fullName>
    </recommendedName>
</protein>
<evidence type="ECO:0000256" key="3">
    <source>
        <dbReference type="ARBA" id="ARBA00022723"/>
    </source>
</evidence>
<reference evidence="5" key="1">
    <citation type="submission" date="2022-07" db="EMBL/GenBank/DDBJ databases">
        <title>Phylogenomic reconstructions and comparative analyses of Kickxellomycotina fungi.</title>
        <authorList>
            <person name="Reynolds N.K."/>
            <person name="Stajich J.E."/>
            <person name="Barry K."/>
            <person name="Grigoriev I.V."/>
            <person name="Crous P."/>
            <person name="Smith M.E."/>
        </authorList>
    </citation>
    <scope>NUCLEOTIDE SEQUENCE</scope>
    <source>
        <strain evidence="5">NBRC 100468</strain>
    </source>
</reference>
<dbReference type="InterPro" id="IPR018228">
    <property type="entry name" value="DNase_TatD-rel_CS"/>
</dbReference>
<proteinExistence type="inferred from homology"/>
<evidence type="ECO:0008006" key="7">
    <source>
        <dbReference type="Google" id="ProtNLM"/>
    </source>
</evidence>
<evidence type="ECO:0000256" key="1">
    <source>
        <dbReference type="ARBA" id="ARBA00009275"/>
    </source>
</evidence>
<dbReference type="Proteomes" id="UP001150538">
    <property type="component" value="Unassembled WGS sequence"/>
</dbReference>
<evidence type="ECO:0000313" key="6">
    <source>
        <dbReference type="Proteomes" id="UP001150538"/>
    </source>
</evidence>
<gene>
    <name evidence="5" type="ORF">H4219_004797</name>
</gene>
<evidence type="ECO:0000313" key="5">
    <source>
        <dbReference type="EMBL" id="KAJ1914417.1"/>
    </source>
</evidence>
<dbReference type="PANTHER" id="PTHR10060:SF15">
    <property type="entry name" value="DEOXYRIBONUCLEASE TATDN1"/>
    <property type="match status" value="1"/>
</dbReference>
<dbReference type="GO" id="GO:0046872">
    <property type="term" value="F:metal ion binding"/>
    <property type="evidence" value="ECO:0007669"/>
    <property type="project" value="UniProtKB-KW"/>
</dbReference>
<dbReference type="InterPro" id="IPR050891">
    <property type="entry name" value="TatD-type_Hydrolase"/>
</dbReference>
<organism evidence="5 6">
    <name type="scientific">Mycoemilia scoparia</name>
    <dbReference type="NCBI Taxonomy" id="417184"/>
    <lineage>
        <taxon>Eukaryota</taxon>
        <taxon>Fungi</taxon>
        <taxon>Fungi incertae sedis</taxon>
        <taxon>Zoopagomycota</taxon>
        <taxon>Kickxellomycotina</taxon>
        <taxon>Kickxellomycetes</taxon>
        <taxon>Kickxellales</taxon>
        <taxon>Kickxellaceae</taxon>
        <taxon>Mycoemilia</taxon>
    </lineage>
</organism>
<keyword evidence="6" id="KW-1185">Reference proteome</keyword>
<dbReference type="GO" id="GO:0005829">
    <property type="term" value="C:cytosol"/>
    <property type="evidence" value="ECO:0007669"/>
    <property type="project" value="TreeGrafter"/>
</dbReference>
<comment type="caution">
    <text evidence="5">The sequence shown here is derived from an EMBL/GenBank/DDBJ whole genome shotgun (WGS) entry which is preliminary data.</text>
</comment>
<dbReference type="CDD" id="cd01310">
    <property type="entry name" value="TatD_DNAse"/>
    <property type="match status" value="1"/>
</dbReference>